<reference evidence="1" key="1">
    <citation type="submission" date="2014-01" db="EMBL/GenBank/DDBJ databases">
        <authorList>
            <person name="Brown-Elliot B."/>
            <person name="Wallace R."/>
            <person name="Lenaerts A."/>
            <person name="Ordway D."/>
            <person name="DeGroote M.A."/>
            <person name="Parker T."/>
            <person name="Sizemore C."/>
            <person name="Tallon L.J."/>
            <person name="Sadzewicz L.K."/>
            <person name="Sengamalay N."/>
            <person name="Fraser C.M."/>
            <person name="Hine E."/>
            <person name="Shefchek K.A."/>
            <person name="Das S.P."/>
            <person name="Tettelin H."/>
        </authorList>
    </citation>
    <scope>NUCLEOTIDE SEQUENCE [LARGE SCALE GENOMIC DNA]</scope>
    <source>
        <strain evidence="1">4042</strain>
    </source>
</reference>
<accession>X8AQ02</accession>
<evidence type="ECO:0000313" key="1">
    <source>
        <dbReference type="EMBL" id="EUA32855.1"/>
    </source>
</evidence>
<gene>
    <name evidence="1" type="ORF">I553_9086</name>
</gene>
<proteinExistence type="predicted"/>
<comment type="caution">
    <text evidence="1">The sequence shown here is derived from an EMBL/GenBank/DDBJ whole genome shotgun (WGS) entry which is preliminary data.</text>
</comment>
<dbReference type="EMBL" id="JAOB01000050">
    <property type="protein sequence ID" value="EUA32855.1"/>
    <property type="molecule type" value="Genomic_DNA"/>
</dbReference>
<organism evidence="1">
    <name type="scientific">Mycobacterium xenopi 4042</name>
    <dbReference type="NCBI Taxonomy" id="1299334"/>
    <lineage>
        <taxon>Bacteria</taxon>
        <taxon>Bacillati</taxon>
        <taxon>Actinomycetota</taxon>
        <taxon>Actinomycetes</taxon>
        <taxon>Mycobacteriales</taxon>
        <taxon>Mycobacteriaceae</taxon>
        <taxon>Mycobacterium</taxon>
    </lineage>
</organism>
<name>X8AQ02_MYCXE</name>
<sequence length="59" mass="7006">MSTLTRGYKKHLSINGFQFTFLRRSRVLVAPGKRRTGYWLILFRRRGSRILLVLRVSEP</sequence>
<dbReference type="AlphaFoldDB" id="X8AQ02"/>
<protein>
    <submittedName>
        <fullName evidence="1">Putative non-ribosomal peptide synthetase domain protein</fullName>
    </submittedName>
</protein>